<evidence type="ECO:0000256" key="7">
    <source>
        <dbReference type="ARBA" id="ARBA00022741"/>
    </source>
</evidence>
<sequence>MKNWQWRRMASQMPTSLDKVVLGYVRKGILNGKEVAVKQLKHGSVQGEREFLAEVEIVSPVHHKHLVSLVGYCSTEAQRMLVYEFVPNNTLEFHLHGKRQPTMDWATRLRIALGSAKGLAYLHEDCHPKIIHRDIKTANILLNYNFEAQVADFGLAKFFPDNYTHISTRIMGTFGICIKGKVTVKSDVFSFGVMLLELMTGRRPINRQSSMDESLVDWARPLLTQALEDKNFDTLVDPELQKVYNTEEMARMAACAAACVHHFAPDRPQMSQIVRALEGNISLDNLNEGSIPGHRKVYSRFGSSDYDTARYNEDMQRFRMMALASQEHGSSENSG</sequence>
<comment type="caution">
    <text evidence="15">The sequence shown here is derived from an EMBL/GenBank/DDBJ whole genome shotgun (WGS) entry which is preliminary data.</text>
</comment>
<dbReference type="EMBL" id="JABCRI010000015">
    <property type="protein sequence ID" value="KAF8393370.1"/>
    <property type="molecule type" value="Genomic_DNA"/>
</dbReference>
<evidence type="ECO:0000256" key="13">
    <source>
        <dbReference type="ARBA" id="ARBA00048679"/>
    </source>
</evidence>
<feature type="domain" description="Protein kinase" evidence="14">
    <location>
        <begin position="11"/>
        <end position="264"/>
    </location>
</feature>
<dbReference type="OMA" id="KACLSDM"/>
<keyword evidence="5" id="KW-0808">Transferase</keyword>
<evidence type="ECO:0000256" key="11">
    <source>
        <dbReference type="ARBA" id="ARBA00023136"/>
    </source>
</evidence>
<dbReference type="PROSITE" id="PS50011">
    <property type="entry name" value="PROTEIN_KINASE_DOM"/>
    <property type="match status" value="1"/>
</dbReference>
<evidence type="ECO:0000256" key="2">
    <source>
        <dbReference type="ARBA" id="ARBA00012513"/>
    </source>
</evidence>
<dbReference type="PROSITE" id="PS00108">
    <property type="entry name" value="PROTEIN_KINASE_ST"/>
    <property type="match status" value="1"/>
</dbReference>
<protein>
    <recommendedName>
        <fullName evidence="2">non-specific serine/threonine protein kinase</fullName>
        <ecNumber evidence="2">2.7.11.1</ecNumber>
    </recommendedName>
</protein>
<dbReference type="InterPro" id="IPR008271">
    <property type="entry name" value="Ser/Thr_kinase_AS"/>
</dbReference>
<dbReference type="GO" id="GO:0004674">
    <property type="term" value="F:protein serine/threonine kinase activity"/>
    <property type="evidence" value="ECO:0007669"/>
    <property type="project" value="UniProtKB-KW"/>
</dbReference>
<dbReference type="InterPro" id="IPR011009">
    <property type="entry name" value="Kinase-like_dom_sf"/>
</dbReference>
<evidence type="ECO:0000256" key="3">
    <source>
        <dbReference type="ARBA" id="ARBA00022475"/>
    </source>
</evidence>
<gene>
    <name evidence="15" type="ORF">HHK36_021613</name>
</gene>
<evidence type="ECO:0000256" key="5">
    <source>
        <dbReference type="ARBA" id="ARBA00022679"/>
    </source>
</evidence>
<keyword evidence="3" id="KW-1003">Cell membrane</keyword>
<dbReference type="FunFam" id="1.10.510.10:FF:000173">
    <property type="entry name" value="proline-rich receptor-like protein kinase PERK8"/>
    <property type="match status" value="1"/>
</dbReference>
<keyword evidence="7" id="KW-0547">Nucleotide-binding</keyword>
<evidence type="ECO:0000256" key="9">
    <source>
        <dbReference type="ARBA" id="ARBA00022840"/>
    </source>
</evidence>
<keyword evidence="8" id="KW-0418">Kinase</keyword>
<dbReference type="Pfam" id="PF07714">
    <property type="entry name" value="PK_Tyr_Ser-Thr"/>
    <property type="match status" value="1"/>
</dbReference>
<keyword evidence="16" id="KW-1185">Reference proteome</keyword>
<reference evidence="15 16" key="1">
    <citation type="submission" date="2020-04" db="EMBL/GenBank/DDBJ databases">
        <title>Plant Genome Project.</title>
        <authorList>
            <person name="Zhang R.-G."/>
        </authorList>
    </citation>
    <scope>NUCLEOTIDE SEQUENCE [LARGE SCALE GENOMIC DNA]</scope>
    <source>
        <strain evidence="15">YNK0</strain>
        <tissue evidence="15">Leaf</tissue>
    </source>
</reference>
<dbReference type="InterPro" id="IPR047117">
    <property type="entry name" value="PERK1-13-like"/>
</dbReference>
<organism evidence="15 16">
    <name type="scientific">Tetracentron sinense</name>
    <name type="common">Spur-leaf</name>
    <dbReference type="NCBI Taxonomy" id="13715"/>
    <lineage>
        <taxon>Eukaryota</taxon>
        <taxon>Viridiplantae</taxon>
        <taxon>Streptophyta</taxon>
        <taxon>Embryophyta</taxon>
        <taxon>Tracheophyta</taxon>
        <taxon>Spermatophyta</taxon>
        <taxon>Magnoliopsida</taxon>
        <taxon>Trochodendrales</taxon>
        <taxon>Trochodendraceae</taxon>
        <taxon>Tetracentron</taxon>
    </lineage>
</organism>
<dbReference type="InterPro" id="IPR000719">
    <property type="entry name" value="Prot_kinase_dom"/>
</dbReference>
<evidence type="ECO:0000313" key="15">
    <source>
        <dbReference type="EMBL" id="KAF8393370.1"/>
    </source>
</evidence>
<dbReference type="Gene3D" id="1.10.510.10">
    <property type="entry name" value="Transferase(Phosphotransferase) domain 1"/>
    <property type="match status" value="1"/>
</dbReference>
<dbReference type="InterPro" id="IPR001245">
    <property type="entry name" value="Ser-Thr/Tyr_kinase_cat_dom"/>
</dbReference>
<keyword evidence="6" id="KW-0812">Transmembrane</keyword>
<evidence type="ECO:0000256" key="4">
    <source>
        <dbReference type="ARBA" id="ARBA00022527"/>
    </source>
</evidence>
<dbReference type="Proteomes" id="UP000655225">
    <property type="component" value="Unassembled WGS sequence"/>
</dbReference>
<proteinExistence type="predicted"/>
<evidence type="ECO:0000256" key="1">
    <source>
        <dbReference type="ARBA" id="ARBA00004162"/>
    </source>
</evidence>
<evidence type="ECO:0000256" key="10">
    <source>
        <dbReference type="ARBA" id="ARBA00022989"/>
    </source>
</evidence>
<name>A0A834YTE7_TETSI</name>
<dbReference type="Gene3D" id="3.30.200.20">
    <property type="entry name" value="Phosphorylase Kinase, domain 1"/>
    <property type="match status" value="1"/>
</dbReference>
<dbReference type="GO" id="GO:0005524">
    <property type="term" value="F:ATP binding"/>
    <property type="evidence" value="ECO:0007669"/>
    <property type="project" value="UniProtKB-KW"/>
</dbReference>
<comment type="subcellular location">
    <subcellularLocation>
        <location evidence="1">Cell membrane</location>
        <topology evidence="1">Single-pass membrane protein</topology>
    </subcellularLocation>
</comment>
<keyword evidence="10" id="KW-1133">Transmembrane helix</keyword>
<evidence type="ECO:0000259" key="14">
    <source>
        <dbReference type="PROSITE" id="PS50011"/>
    </source>
</evidence>
<evidence type="ECO:0000256" key="8">
    <source>
        <dbReference type="ARBA" id="ARBA00022777"/>
    </source>
</evidence>
<evidence type="ECO:0000256" key="6">
    <source>
        <dbReference type="ARBA" id="ARBA00022692"/>
    </source>
</evidence>
<dbReference type="SUPFAM" id="SSF56112">
    <property type="entry name" value="Protein kinase-like (PK-like)"/>
    <property type="match status" value="1"/>
</dbReference>
<keyword evidence="4" id="KW-0723">Serine/threonine-protein kinase</keyword>
<keyword evidence="9" id="KW-0067">ATP-binding</keyword>
<dbReference type="GO" id="GO:0005886">
    <property type="term" value="C:plasma membrane"/>
    <property type="evidence" value="ECO:0007669"/>
    <property type="project" value="UniProtKB-SubCell"/>
</dbReference>
<dbReference type="PANTHER" id="PTHR47982:SF22">
    <property type="entry name" value="PROLINE-RICH RECEPTOR-LIKE PROTEIN KINASE PERK14"/>
    <property type="match status" value="1"/>
</dbReference>
<accession>A0A834YTE7</accession>
<evidence type="ECO:0000256" key="12">
    <source>
        <dbReference type="ARBA" id="ARBA00047899"/>
    </source>
</evidence>
<keyword evidence="11" id="KW-0472">Membrane</keyword>
<dbReference type="PANTHER" id="PTHR47982">
    <property type="entry name" value="PROLINE-RICH RECEPTOR-LIKE PROTEIN KINASE PERK4"/>
    <property type="match status" value="1"/>
</dbReference>
<dbReference type="SMART" id="SM00220">
    <property type="entry name" value="S_TKc"/>
    <property type="match status" value="1"/>
</dbReference>
<dbReference type="EC" id="2.7.11.1" evidence="2"/>
<evidence type="ECO:0000313" key="16">
    <source>
        <dbReference type="Proteomes" id="UP000655225"/>
    </source>
</evidence>
<dbReference type="OrthoDB" id="4062651at2759"/>
<comment type="catalytic activity">
    <reaction evidence="13">
        <text>L-seryl-[protein] + ATP = O-phospho-L-seryl-[protein] + ADP + H(+)</text>
        <dbReference type="Rhea" id="RHEA:17989"/>
        <dbReference type="Rhea" id="RHEA-COMP:9863"/>
        <dbReference type="Rhea" id="RHEA-COMP:11604"/>
        <dbReference type="ChEBI" id="CHEBI:15378"/>
        <dbReference type="ChEBI" id="CHEBI:29999"/>
        <dbReference type="ChEBI" id="CHEBI:30616"/>
        <dbReference type="ChEBI" id="CHEBI:83421"/>
        <dbReference type="ChEBI" id="CHEBI:456216"/>
        <dbReference type="EC" id="2.7.11.1"/>
    </reaction>
</comment>
<dbReference type="AlphaFoldDB" id="A0A834YTE7"/>
<comment type="catalytic activity">
    <reaction evidence="12">
        <text>L-threonyl-[protein] + ATP = O-phospho-L-threonyl-[protein] + ADP + H(+)</text>
        <dbReference type="Rhea" id="RHEA:46608"/>
        <dbReference type="Rhea" id="RHEA-COMP:11060"/>
        <dbReference type="Rhea" id="RHEA-COMP:11605"/>
        <dbReference type="ChEBI" id="CHEBI:15378"/>
        <dbReference type="ChEBI" id="CHEBI:30013"/>
        <dbReference type="ChEBI" id="CHEBI:30616"/>
        <dbReference type="ChEBI" id="CHEBI:61977"/>
        <dbReference type="ChEBI" id="CHEBI:456216"/>
        <dbReference type="EC" id="2.7.11.1"/>
    </reaction>
</comment>